<dbReference type="Gene3D" id="3.30.70.870">
    <property type="entry name" value="Elongation Factor G (Translational Gtpase), domain 3"/>
    <property type="match status" value="1"/>
</dbReference>
<dbReference type="SMART" id="SM00889">
    <property type="entry name" value="EFG_IV"/>
    <property type="match status" value="1"/>
</dbReference>
<sequence>MDINHDSIPQRASVIGVFAHVDAGKTTLCEQLLYHADALRRPGRVDHQDAFLDYHRIERERGITVFSDQAVYKQDGALRFLLDTPGHVDFSGETARAMGVMDLGLFILSGVEGVQSHSETLFELADQNHLPLVCFINKMDREGADTDAVMAKLHRLNADCILFTGHTATGEMDEFLIEALAERDEALLEYYLESGYHAPVWQEALNRLVRKRRIIPVFAGSALKDQGISELLTALEDFLPKDGGAVSDTFGARVHKIHYDDKGCRLTDLKITSGSLSVRQMVGDDKILELRRYNGPRFTAISTARVGELCAVAGLTNSRAGDGLGCEPTQEENAFVPLFAAQTWATDGTDGPTLYQCMKQLGEEDPLLGVTWDAHAGQVLVYLMGPIQMEVLTQLVAERFGIAIAFGPARVVYQETIDAPVPGYGHFEPLRHYAEVCLHLEPGERGSGITFESHCSQDILASNWQNLIRTHIFEKAHPGVLTGADLTDVRIVLTAGRAHLKHTEGGDFRQATCRAIRQGLMQAKAAGQAVLLEPLWAFTLTLPTEQVGKALSDITRMAGTLEEQQTLGTMTCITGVAPVAAMMDYPTVLMNDTHGRGILRTHFTGYAPCHDAEAIITGSAYDPLSDGNHPCASIFCSHGAGYAVPWDEVSASMHCLK</sequence>
<dbReference type="GO" id="GO:0032790">
    <property type="term" value="P:ribosome disassembly"/>
    <property type="evidence" value="ECO:0007669"/>
    <property type="project" value="TreeGrafter"/>
</dbReference>
<dbReference type="InterPro" id="IPR027417">
    <property type="entry name" value="P-loop_NTPase"/>
</dbReference>
<evidence type="ECO:0000313" key="5">
    <source>
        <dbReference type="EMBL" id="SDX86179.1"/>
    </source>
</evidence>
<dbReference type="SMART" id="SM00838">
    <property type="entry name" value="EFG_C"/>
    <property type="match status" value="1"/>
</dbReference>
<dbReference type="Gene3D" id="2.40.30.10">
    <property type="entry name" value="Translation factors"/>
    <property type="match status" value="1"/>
</dbReference>
<keyword evidence="3" id="KW-0342">GTP-binding</keyword>
<dbReference type="PRINTS" id="PR01037">
    <property type="entry name" value="TCRTETOQM"/>
</dbReference>
<organism evidence="5 6">
    <name type="scientific">Eubacterium barkeri</name>
    <name type="common">Clostridium barkeri</name>
    <dbReference type="NCBI Taxonomy" id="1528"/>
    <lineage>
        <taxon>Bacteria</taxon>
        <taxon>Bacillati</taxon>
        <taxon>Bacillota</taxon>
        <taxon>Clostridia</taxon>
        <taxon>Eubacteriales</taxon>
        <taxon>Eubacteriaceae</taxon>
        <taxon>Eubacterium</taxon>
    </lineage>
</organism>
<dbReference type="Pfam" id="PF03764">
    <property type="entry name" value="EFG_IV"/>
    <property type="match status" value="1"/>
</dbReference>
<dbReference type="RefSeq" id="WP_090244853.1">
    <property type="nucleotide sequence ID" value="NZ_FNOU01000009.1"/>
</dbReference>
<keyword evidence="2" id="KW-0648">Protein biosynthesis</keyword>
<dbReference type="InterPro" id="IPR014721">
    <property type="entry name" value="Ribsml_uS5_D2-typ_fold_subgr"/>
</dbReference>
<dbReference type="SUPFAM" id="SSF52540">
    <property type="entry name" value="P-loop containing nucleoside triphosphate hydrolases"/>
    <property type="match status" value="1"/>
</dbReference>
<dbReference type="PRINTS" id="PR00315">
    <property type="entry name" value="ELONGATNFCT"/>
</dbReference>
<gene>
    <name evidence="5" type="ORF">SAMN04488579_10938</name>
</gene>
<evidence type="ECO:0000256" key="2">
    <source>
        <dbReference type="ARBA" id="ARBA00022917"/>
    </source>
</evidence>
<dbReference type="PROSITE" id="PS51722">
    <property type="entry name" value="G_TR_2"/>
    <property type="match status" value="1"/>
</dbReference>
<dbReference type="InterPro" id="IPR009000">
    <property type="entry name" value="Transl_B-barrel_sf"/>
</dbReference>
<dbReference type="GO" id="GO:0003924">
    <property type="term" value="F:GTPase activity"/>
    <property type="evidence" value="ECO:0007669"/>
    <property type="project" value="InterPro"/>
</dbReference>
<dbReference type="Gene3D" id="3.30.70.240">
    <property type="match status" value="1"/>
</dbReference>
<evidence type="ECO:0000256" key="3">
    <source>
        <dbReference type="ARBA" id="ARBA00023134"/>
    </source>
</evidence>
<dbReference type="SUPFAM" id="SSF54980">
    <property type="entry name" value="EF-G C-terminal domain-like"/>
    <property type="match status" value="2"/>
</dbReference>
<feature type="domain" description="Tr-type G" evidence="4">
    <location>
        <begin position="10"/>
        <end position="246"/>
    </location>
</feature>
<dbReference type="Proteomes" id="UP000199652">
    <property type="component" value="Unassembled WGS sequence"/>
</dbReference>
<name>A0A1H3F7Q7_EUBBA</name>
<dbReference type="SUPFAM" id="SSF50447">
    <property type="entry name" value="Translation proteins"/>
    <property type="match status" value="1"/>
</dbReference>
<dbReference type="Pfam" id="PF00009">
    <property type="entry name" value="GTP_EFTU"/>
    <property type="match status" value="1"/>
</dbReference>
<accession>A0A1H3F7Q7</accession>
<keyword evidence="6" id="KW-1185">Reference proteome</keyword>
<reference evidence="6" key="1">
    <citation type="submission" date="2016-10" db="EMBL/GenBank/DDBJ databases">
        <authorList>
            <person name="Varghese N."/>
            <person name="Submissions S."/>
        </authorList>
    </citation>
    <scope>NUCLEOTIDE SEQUENCE [LARGE SCALE GENOMIC DNA]</scope>
    <source>
        <strain evidence="6">VPI 5359</strain>
    </source>
</reference>
<dbReference type="SUPFAM" id="SSF54211">
    <property type="entry name" value="Ribosomal protein S5 domain 2-like"/>
    <property type="match status" value="1"/>
</dbReference>
<dbReference type="PANTHER" id="PTHR43261">
    <property type="entry name" value="TRANSLATION ELONGATION FACTOR G-RELATED"/>
    <property type="match status" value="1"/>
</dbReference>
<dbReference type="GO" id="GO:0006412">
    <property type="term" value="P:translation"/>
    <property type="evidence" value="ECO:0007669"/>
    <property type="project" value="UniProtKB-KW"/>
</dbReference>
<dbReference type="InterPro" id="IPR005517">
    <property type="entry name" value="Transl_elong_EFG/EF2_IV"/>
</dbReference>
<dbReference type="AlphaFoldDB" id="A0A1H3F7Q7"/>
<dbReference type="InterPro" id="IPR020568">
    <property type="entry name" value="Ribosomal_Su5_D2-typ_SF"/>
</dbReference>
<dbReference type="InterPro" id="IPR005225">
    <property type="entry name" value="Small_GTP-bd"/>
</dbReference>
<dbReference type="PANTHER" id="PTHR43261:SF1">
    <property type="entry name" value="RIBOSOME-RELEASING FACTOR 2, MITOCHONDRIAL"/>
    <property type="match status" value="1"/>
</dbReference>
<dbReference type="InterPro" id="IPR000640">
    <property type="entry name" value="EFG_V-like"/>
</dbReference>
<dbReference type="Gene3D" id="3.40.50.300">
    <property type="entry name" value="P-loop containing nucleotide triphosphate hydrolases"/>
    <property type="match status" value="1"/>
</dbReference>
<dbReference type="OrthoDB" id="9801472at2"/>
<dbReference type="STRING" id="1528.SAMN04488579_10938"/>
<evidence type="ECO:0000313" key="6">
    <source>
        <dbReference type="Proteomes" id="UP000199652"/>
    </source>
</evidence>
<keyword evidence="1" id="KW-0547">Nucleotide-binding</keyword>
<evidence type="ECO:0000259" key="4">
    <source>
        <dbReference type="PROSITE" id="PS51722"/>
    </source>
</evidence>
<proteinExistence type="predicted"/>
<dbReference type="EMBL" id="FNOU01000009">
    <property type="protein sequence ID" value="SDX86179.1"/>
    <property type="molecule type" value="Genomic_DNA"/>
</dbReference>
<dbReference type="InterPro" id="IPR000795">
    <property type="entry name" value="T_Tr_GTP-bd_dom"/>
</dbReference>
<evidence type="ECO:0000256" key="1">
    <source>
        <dbReference type="ARBA" id="ARBA00022741"/>
    </source>
</evidence>
<dbReference type="Gene3D" id="3.30.230.10">
    <property type="match status" value="1"/>
</dbReference>
<protein>
    <submittedName>
        <fullName evidence="5">Small GTP-binding protein domain-containing protein</fullName>
    </submittedName>
</protein>
<dbReference type="Pfam" id="PF00679">
    <property type="entry name" value="EFG_C"/>
    <property type="match status" value="1"/>
</dbReference>
<dbReference type="InterPro" id="IPR035647">
    <property type="entry name" value="EFG_III/V"/>
</dbReference>
<dbReference type="GO" id="GO:0005525">
    <property type="term" value="F:GTP binding"/>
    <property type="evidence" value="ECO:0007669"/>
    <property type="project" value="UniProtKB-KW"/>
</dbReference>
<dbReference type="NCBIfam" id="TIGR00231">
    <property type="entry name" value="small_GTP"/>
    <property type="match status" value="1"/>
</dbReference>